<evidence type="ECO:0000256" key="3">
    <source>
        <dbReference type="SAM" id="MobiDB-lite"/>
    </source>
</evidence>
<dbReference type="EMBL" id="JAACJN010000114">
    <property type="protein sequence ID" value="KAF5371897.1"/>
    <property type="molecule type" value="Genomic_DNA"/>
</dbReference>
<feature type="region of interest" description="Disordered" evidence="3">
    <location>
        <begin position="1"/>
        <end position="102"/>
    </location>
</feature>
<reference evidence="4 5" key="1">
    <citation type="journal article" date="2020" name="ISME J.">
        <title>Uncovering the hidden diversity of litter-decomposition mechanisms in mushroom-forming fungi.</title>
        <authorList>
            <person name="Floudas D."/>
            <person name="Bentzer J."/>
            <person name="Ahren D."/>
            <person name="Johansson T."/>
            <person name="Persson P."/>
            <person name="Tunlid A."/>
        </authorList>
    </citation>
    <scope>NUCLEOTIDE SEQUENCE [LARGE SCALE GENOMIC DNA]</scope>
    <source>
        <strain evidence="4 5">CBS 406.79</strain>
    </source>
</reference>
<dbReference type="AlphaFoldDB" id="A0A8H5GVU4"/>
<keyword evidence="1" id="KW-0238">DNA-binding</keyword>
<dbReference type="Proteomes" id="UP000518752">
    <property type="component" value="Unassembled WGS sequence"/>
</dbReference>
<dbReference type="SUPFAM" id="SSF47823">
    <property type="entry name" value="lambda integrase-like, N-terminal domain"/>
    <property type="match status" value="1"/>
</dbReference>
<dbReference type="SUPFAM" id="SSF56672">
    <property type="entry name" value="DNA/RNA polymerases"/>
    <property type="match status" value="1"/>
</dbReference>
<name>A0A8H5GVU4_9AGAR</name>
<dbReference type="Gene3D" id="1.10.150.130">
    <property type="match status" value="1"/>
</dbReference>
<dbReference type="Gene3D" id="1.10.443.10">
    <property type="entry name" value="Intergrase catalytic core"/>
    <property type="match status" value="1"/>
</dbReference>
<dbReference type="InterPro" id="IPR013762">
    <property type="entry name" value="Integrase-like_cat_sf"/>
</dbReference>
<dbReference type="GO" id="GO:0006310">
    <property type="term" value="P:DNA recombination"/>
    <property type="evidence" value="ECO:0007669"/>
    <property type="project" value="UniProtKB-KW"/>
</dbReference>
<evidence type="ECO:0000256" key="1">
    <source>
        <dbReference type="ARBA" id="ARBA00023125"/>
    </source>
</evidence>
<evidence type="ECO:0000313" key="5">
    <source>
        <dbReference type="Proteomes" id="UP000518752"/>
    </source>
</evidence>
<dbReference type="InterPro" id="IPR010998">
    <property type="entry name" value="Integrase_recombinase_N"/>
</dbReference>
<dbReference type="GO" id="GO:0015074">
    <property type="term" value="P:DNA integration"/>
    <property type="evidence" value="ECO:0007669"/>
    <property type="project" value="InterPro"/>
</dbReference>
<feature type="compositionally biased region" description="Polar residues" evidence="3">
    <location>
        <begin position="1"/>
        <end position="11"/>
    </location>
</feature>
<accession>A0A8H5GVU4</accession>
<evidence type="ECO:0000256" key="2">
    <source>
        <dbReference type="ARBA" id="ARBA00023172"/>
    </source>
</evidence>
<comment type="caution">
    <text evidence="4">The sequence shown here is derived from an EMBL/GenBank/DDBJ whole genome shotgun (WGS) entry which is preliminary data.</text>
</comment>
<keyword evidence="5" id="KW-1185">Reference proteome</keyword>
<gene>
    <name evidence="4" type="ORF">D9757_010604</name>
</gene>
<proteinExistence type="predicted"/>
<keyword evidence="2" id="KW-0233">DNA recombination</keyword>
<sequence length="1055" mass="114219">MNSPSSANSTPAGPPPHIGNISMPGPAAKSSPYTISSITGSSKGPISSSYRPFGSSAPTPSFSSIILSNDPPGSQPPPNSASSRSVTLQSDSSQAVRSQQPVQKNLQAFGFAPKRANTKSGPAGIAGITSTSKPFMGSLGTASLDEQSIAAHIAAGIEAGFRSTGSSQVPASLKSPLKTPVVVKGSIGNPFSIATNALSAVPPNMGLERALVPSDPRIVISPINAEALGASLRYFNLLDEWSHIVHGVAYGFDVGFISDYITQEQAAGRFSQSYTPDELQALIGPFRTSPLGLVPKAGSDSFCLVQDLSYPRNSDTPSVNSLLNSDDFPTEWGTFTDATNLILSLPAGCEAATFDISAAYRITPVLPTQQNSLCLYWQGRVIVDRAVCFGLATSAGVFGSIADMLAAIYRKWGVRGLLKWVDDFFAIRFPDQSWTEEEFIALTAAFGIPWSVKKTRRFSRIQQYIGFVWDLGRKVVSLPPGKLNAIVVLMKEWRVAGGHFSASNALSLQGKLIHISCIYPLIRPFIASAGFFARSFRSVHAKLGVPSHLDADLSWILWLLEVLPNEMPLASSTPFDLGIWGDASSSYGIAIVIDCYWAVWTWAPGFKIGPKHRYDIGWAEAVAVELALCGQFGSCRLFKERKVKEPRRKHHFEGNLYPACPKFIFNGARTCRFQQQHIRPSLARENHGVSGKISTHQHSVVNPSPVTSYRQTDSCITIYPVVSACRIAPPTVPGSVRVIEEIPLLTLLPSPLRPACAASERMFEWKGVNVPPNPVLNIPVLRHIHLLASTHSLDDPGSVGSALRKFHLFCDIFSVAEKDQLPASPALLHSFALWASTDPDPDDPAFPLDIPWESVATSTVSKYLSGIRAWHLAQGWPPPLSDMNVTSIRFSLRGLAKIQGARRSKPPRPPITISFNKEYIRLDLPKAKTSEPGKSQSVFMPTGGDLCPAKALSNLERVVPASPSDPLFSWRDRLGAVRPLVRKAALSRVNEVLASAGWGNAFGHSFRIGGASYLLGQGISPEIVRIAGRWKSLAYELYIRSFQNILSKHFVDVVV</sequence>
<dbReference type="InterPro" id="IPR011010">
    <property type="entry name" value="DNA_brk_join_enz"/>
</dbReference>
<feature type="compositionally biased region" description="Polar residues" evidence="3">
    <location>
        <begin position="31"/>
        <end position="67"/>
    </location>
</feature>
<evidence type="ECO:0000313" key="4">
    <source>
        <dbReference type="EMBL" id="KAF5371897.1"/>
    </source>
</evidence>
<protein>
    <recommendedName>
        <fullName evidence="6">Reverse transcriptase domain-containing protein</fullName>
    </recommendedName>
</protein>
<dbReference type="PANTHER" id="PTHR33050">
    <property type="entry name" value="REVERSE TRANSCRIPTASE DOMAIN-CONTAINING PROTEIN"/>
    <property type="match status" value="1"/>
</dbReference>
<dbReference type="OrthoDB" id="3254696at2759"/>
<dbReference type="InterPro" id="IPR052055">
    <property type="entry name" value="Hepadnavirus_pol/RT"/>
</dbReference>
<dbReference type="PANTHER" id="PTHR33050:SF7">
    <property type="entry name" value="RIBONUCLEASE H"/>
    <property type="match status" value="1"/>
</dbReference>
<dbReference type="GO" id="GO:0003677">
    <property type="term" value="F:DNA binding"/>
    <property type="evidence" value="ECO:0007669"/>
    <property type="project" value="UniProtKB-KW"/>
</dbReference>
<dbReference type="InterPro" id="IPR043502">
    <property type="entry name" value="DNA/RNA_pol_sf"/>
</dbReference>
<evidence type="ECO:0008006" key="6">
    <source>
        <dbReference type="Google" id="ProtNLM"/>
    </source>
</evidence>
<feature type="compositionally biased region" description="Polar residues" evidence="3">
    <location>
        <begin position="80"/>
        <end position="102"/>
    </location>
</feature>
<dbReference type="SUPFAM" id="SSF56349">
    <property type="entry name" value="DNA breaking-rejoining enzymes"/>
    <property type="match status" value="1"/>
</dbReference>
<organism evidence="4 5">
    <name type="scientific">Collybiopsis confluens</name>
    <dbReference type="NCBI Taxonomy" id="2823264"/>
    <lineage>
        <taxon>Eukaryota</taxon>
        <taxon>Fungi</taxon>
        <taxon>Dikarya</taxon>
        <taxon>Basidiomycota</taxon>
        <taxon>Agaricomycotina</taxon>
        <taxon>Agaricomycetes</taxon>
        <taxon>Agaricomycetidae</taxon>
        <taxon>Agaricales</taxon>
        <taxon>Marasmiineae</taxon>
        <taxon>Omphalotaceae</taxon>
        <taxon>Collybiopsis</taxon>
    </lineage>
</organism>